<evidence type="ECO:0000313" key="3">
    <source>
        <dbReference type="EMBL" id="OOF98317.1"/>
    </source>
</evidence>
<evidence type="ECO:0000313" key="4">
    <source>
        <dbReference type="Proteomes" id="UP000188318"/>
    </source>
</evidence>
<protein>
    <submittedName>
        <fullName evidence="3">Uncharacterized protein</fullName>
    </submittedName>
</protein>
<evidence type="ECO:0000256" key="1">
    <source>
        <dbReference type="ARBA" id="ARBA00006484"/>
    </source>
</evidence>
<dbReference type="PRINTS" id="PR00081">
    <property type="entry name" value="GDHRDH"/>
</dbReference>
<dbReference type="OMA" id="HQFTGAY"/>
<dbReference type="VEuPathDB" id="FungiDB:ASPCADRAFT_513855"/>
<accession>A0A1R3RV26</accession>
<dbReference type="OrthoDB" id="1274115at2759"/>
<comment type="similarity">
    <text evidence="1">Belongs to the short-chain dehydrogenases/reductases (SDR) family.</text>
</comment>
<dbReference type="Proteomes" id="UP000188318">
    <property type="component" value="Unassembled WGS sequence"/>
</dbReference>
<proteinExistence type="inferred from homology"/>
<dbReference type="AlphaFoldDB" id="A0A1R3RV26"/>
<dbReference type="InterPro" id="IPR002347">
    <property type="entry name" value="SDR_fam"/>
</dbReference>
<dbReference type="Gene3D" id="3.40.50.720">
    <property type="entry name" value="NAD(P)-binding Rossmann-like Domain"/>
    <property type="match status" value="1"/>
</dbReference>
<dbReference type="GO" id="GO:0016491">
    <property type="term" value="F:oxidoreductase activity"/>
    <property type="evidence" value="ECO:0007669"/>
    <property type="project" value="UniProtKB-KW"/>
</dbReference>
<dbReference type="STRING" id="602072.A0A1R3RV26"/>
<organism evidence="3 4">
    <name type="scientific">Aspergillus carbonarius (strain ITEM 5010)</name>
    <dbReference type="NCBI Taxonomy" id="602072"/>
    <lineage>
        <taxon>Eukaryota</taxon>
        <taxon>Fungi</taxon>
        <taxon>Dikarya</taxon>
        <taxon>Ascomycota</taxon>
        <taxon>Pezizomycotina</taxon>
        <taxon>Eurotiomycetes</taxon>
        <taxon>Eurotiomycetidae</taxon>
        <taxon>Eurotiales</taxon>
        <taxon>Aspergillaceae</taxon>
        <taxon>Aspergillus</taxon>
        <taxon>Aspergillus subgen. Circumdati</taxon>
    </lineage>
</organism>
<keyword evidence="4" id="KW-1185">Reference proteome</keyword>
<dbReference type="SUPFAM" id="SSF51735">
    <property type="entry name" value="NAD(P)-binding Rossmann-fold domains"/>
    <property type="match status" value="1"/>
</dbReference>
<dbReference type="InterPro" id="IPR036291">
    <property type="entry name" value="NAD(P)-bd_dom_sf"/>
</dbReference>
<evidence type="ECO:0000256" key="2">
    <source>
        <dbReference type="ARBA" id="ARBA00023002"/>
    </source>
</evidence>
<dbReference type="Pfam" id="PF00106">
    <property type="entry name" value="adh_short"/>
    <property type="match status" value="1"/>
</dbReference>
<sequence length="289" mass="31432">MTGQLTWLVTGCSSGLGEAMVQAILAKGDKAIATTRASRGISGADRLHALKEAGAAVYELDMASSEEELQRQATEIWETYGPVDVLVNNAGYIEAATFEEMNEKFLTDSLRINAFGPFNLTRAFLPMMRARRSGTVLFSGTVGSYYAALGGTCYCGAKGLIEGVVPHLALEIAPFNLRTSILTYGHFRTPVMEPGHIHHRAPNPLPEYAEINGKVESECSAWSQHQPGDPRKACDLVVDAVRGEGRCEGKELPLRLPIGLDTFGIVRQSCEEKMQTLAEWEGITSETNH</sequence>
<reference evidence="4" key="1">
    <citation type="journal article" date="2017" name="Genome Biol.">
        <title>Comparative genomics reveals high biological diversity and specific adaptations in the industrially and medically important fungal genus Aspergillus.</title>
        <authorList>
            <person name="de Vries R.P."/>
            <person name="Riley R."/>
            <person name="Wiebenga A."/>
            <person name="Aguilar-Osorio G."/>
            <person name="Amillis S."/>
            <person name="Uchima C.A."/>
            <person name="Anderluh G."/>
            <person name="Asadollahi M."/>
            <person name="Askin M."/>
            <person name="Barry K."/>
            <person name="Battaglia E."/>
            <person name="Bayram O."/>
            <person name="Benocci T."/>
            <person name="Braus-Stromeyer S.A."/>
            <person name="Caldana C."/>
            <person name="Canovas D."/>
            <person name="Cerqueira G.C."/>
            <person name="Chen F."/>
            <person name="Chen W."/>
            <person name="Choi C."/>
            <person name="Clum A."/>
            <person name="Dos Santos R.A."/>
            <person name="Damasio A.R."/>
            <person name="Diallinas G."/>
            <person name="Emri T."/>
            <person name="Fekete E."/>
            <person name="Flipphi M."/>
            <person name="Freyberg S."/>
            <person name="Gallo A."/>
            <person name="Gournas C."/>
            <person name="Habgood R."/>
            <person name="Hainaut M."/>
            <person name="Harispe M.L."/>
            <person name="Henrissat B."/>
            <person name="Hilden K.S."/>
            <person name="Hope R."/>
            <person name="Hossain A."/>
            <person name="Karabika E."/>
            <person name="Karaffa L."/>
            <person name="Karanyi Z."/>
            <person name="Krasevec N."/>
            <person name="Kuo A."/>
            <person name="Kusch H."/>
            <person name="LaButti K."/>
            <person name="Lagendijk E.L."/>
            <person name="Lapidus A."/>
            <person name="Levasseur A."/>
            <person name="Lindquist E."/>
            <person name="Lipzen A."/>
            <person name="Logrieco A.F."/>
            <person name="MacCabe A."/>
            <person name="Maekelae M.R."/>
            <person name="Malavazi I."/>
            <person name="Melin P."/>
            <person name="Meyer V."/>
            <person name="Mielnichuk N."/>
            <person name="Miskei M."/>
            <person name="Molnar A.P."/>
            <person name="Mule G."/>
            <person name="Ngan C.Y."/>
            <person name="Orejas M."/>
            <person name="Orosz E."/>
            <person name="Ouedraogo J.P."/>
            <person name="Overkamp K.M."/>
            <person name="Park H.-S."/>
            <person name="Perrone G."/>
            <person name="Piumi F."/>
            <person name="Punt P.J."/>
            <person name="Ram A.F."/>
            <person name="Ramon A."/>
            <person name="Rauscher S."/>
            <person name="Record E."/>
            <person name="Riano-Pachon D.M."/>
            <person name="Robert V."/>
            <person name="Roehrig J."/>
            <person name="Ruller R."/>
            <person name="Salamov A."/>
            <person name="Salih N.S."/>
            <person name="Samson R.A."/>
            <person name="Sandor E."/>
            <person name="Sanguinetti M."/>
            <person name="Schuetze T."/>
            <person name="Sepcic K."/>
            <person name="Shelest E."/>
            <person name="Sherlock G."/>
            <person name="Sophianopoulou V."/>
            <person name="Squina F.M."/>
            <person name="Sun H."/>
            <person name="Susca A."/>
            <person name="Todd R.B."/>
            <person name="Tsang A."/>
            <person name="Unkles S.E."/>
            <person name="van de Wiele N."/>
            <person name="van Rossen-Uffink D."/>
            <person name="Oliveira J.V."/>
            <person name="Vesth T.C."/>
            <person name="Visser J."/>
            <person name="Yu J.-H."/>
            <person name="Zhou M."/>
            <person name="Andersen M.R."/>
            <person name="Archer D.B."/>
            <person name="Baker S.E."/>
            <person name="Benoit I."/>
            <person name="Brakhage A.A."/>
            <person name="Braus G.H."/>
            <person name="Fischer R."/>
            <person name="Frisvad J.C."/>
            <person name="Goldman G.H."/>
            <person name="Houbraken J."/>
            <person name="Oakley B."/>
            <person name="Pocsi I."/>
            <person name="Scazzocchio C."/>
            <person name="Seiboth B."/>
            <person name="vanKuyk P.A."/>
            <person name="Wortman J."/>
            <person name="Dyer P.S."/>
            <person name="Grigoriev I.V."/>
        </authorList>
    </citation>
    <scope>NUCLEOTIDE SEQUENCE [LARGE SCALE GENOMIC DNA]</scope>
    <source>
        <strain evidence="4">ITEM 5010</strain>
    </source>
</reference>
<keyword evidence="2" id="KW-0560">Oxidoreductase</keyword>
<dbReference type="InterPro" id="IPR051911">
    <property type="entry name" value="SDR_oxidoreductase"/>
</dbReference>
<dbReference type="EMBL" id="KV907496">
    <property type="protein sequence ID" value="OOF98317.1"/>
    <property type="molecule type" value="Genomic_DNA"/>
</dbReference>
<dbReference type="PANTHER" id="PTHR43976:SF16">
    <property type="entry name" value="SHORT-CHAIN DEHYDROGENASE_REDUCTASE FAMILY PROTEIN"/>
    <property type="match status" value="1"/>
</dbReference>
<name>A0A1R3RV26_ASPC5</name>
<dbReference type="PANTHER" id="PTHR43976">
    <property type="entry name" value="SHORT CHAIN DEHYDROGENASE"/>
    <property type="match status" value="1"/>
</dbReference>
<gene>
    <name evidence="3" type="ORF">ASPCADRAFT_513855</name>
</gene>